<dbReference type="SUPFAM" id="SSF46966">
    <property type="entry name" value="Spectrin repeat"/>
    <property type="match status" value="1"/>
</dbReference>
<dbReference type="InterPro" id="IPR002017">
    <property type="entry name" value="Spectrin_repeat"/>
</dbReference>
<dbReference type="AlphaFoldDB" id="A0AAD8Z379"/>
<dbReference type="Proteomes" id="UP001239994">
    <property type="component" value="Unassembled WGS sequence"/>
</dbReference>
<evidence type="ECO:0008006" key="4">
    <source>
        <dbReference type="Google" id="ProtNLM"/>
    </source>
</evidence>
<reference evidence="2" key="1">
    <citation type="submission" date="2023-03" db="EMBL/GenBank/DDBJ databases">
        <title>Electrophorus voltai genome.</title>
        <authorList>
            <person name="Bian C."/>
        </authorList>
    </citation>
    <scope>NUCLEOTIDE SEQUENCE</scope>
    <source>
        <strain evidence="2">CB-2022</strain>
        <tissue evidence="2">Muscle</tissue>
    </source>
</reference>
<feature type="compositionally biased region" description="Basic and acidic residues" evidence="1">
    <location>
        <begin position="61"/>
        <end position="71"/>
    </location>
</feature>
<dbReference type="Pfam" id="PF00435">
    <property type="entry name" value="Spectrin"/>
    <property type="match status" value="1"/>
</dbReference>
<protein>
    <recommendedName>
        <fullName evidence="4">Centrosomal protein 68</fullName>
    </recommendedName>
</protein>
<dbReference type="Gene3D" id="1.20.58.60">
    <property type="match status" value="1"/>
</dbReference>
<dbReference type="EMBL" id="JAROKS010000020">
    <property type="protein sequence ID" value="KAK1791770.1"/>
    <property type="molecule type" value="Genomic_DNA"/>
</dbReference>
<evidence type="ECO:0000313" key="3">
    <source>
        <dbReference type="Proteomes" id="UP001239994"/>
    </source>
</evidence>
<gene>
    <name evidence="2" type="ORF">P4O66_013750</name>
</gene>
<feature type="non-terminal residue" evidence="2">
    <location>
        <position position="1"/>
    </location>
</feature>
<evidence type="ECO:0000313" key="2">
    <source>
        <dbReference type="EMBL" id="KAK1791770.1"/>
    </source>
</evidence>
<keyword evidence="3" id="KW-1185">Reference proteome</keyword>
<feature type="compositionally biased region" description="Polar residues" evidence="1">
    <location>
        <begin position="570"/>
        <end position="584"/>
    </location>
</feature>
<feature type="region of interest" description="Disordered" evidence="1">
    <location>
        <begin position="41"/>
        <end position="71"/>
    </location>
</feature>
<accession>A0AAD8Z379</accession>
<feature type="region of interest" description="Disordered" evidence="1">
    <location>
        <begin position="570"/>
        <end position="590"/>
    </location>
</feature>
<name>A0AAD8Z379_9TELE</name>
<sequence length="720" mass="80803">EVHQGFSVLQWLWKLTEPYQTFSLMEHKGYGRWKRKTPELVPSGYTRPLTHGDGLNPPHGQDAKDSDSERSVIKKTVTMAPTSRYMTGRTYTARKPMINAERKNSILKNPLNQEYSESVHMSSVASFQEESKGLLFKQSDRYTAENTNISQPSFPSLSREDCYAALSVSDLRLFSSHGEHNFSSVPSSCKYEGRSLSSPLLDDLSLTVPLSPKWTSTQHTYSNSCSTQTHSSPKTKTGAFEQEKDSLLNTYSLLSDSKGYSSAVKCMSPYQANYWACVIPSSLPPSPDRKSPSWDPDKEYEELLDYTYPLRPNMAKTLDLTECRPLLQTDPLLQDSGIELDHFFSSSSLSCLGKSMMKIRQDRGCPTADQRLSEQQGLNLRKLSPSKSSDAGISSSLYSSLDQVGLSVESLDFEGKQNFHYRKCGVFCTSKSAPTFIRSTYILPHHGSLGELDEEFLRLPEQLKELQELSHELKDITAQISQPFNTSWESLNRESASITSSVAQIHQYTPMVIVQEKDGEEDHRSASEIPLQSEKFSEQVRGLGARVQMISSQVNRGNLRDVEAIMDQLSGRSTSEFQSKTGSEQGADDDKESLLQHIQAFCSNLEELIQWLYKVVKKMEVLSPPSVNIESVKASLADYKSFQKEVQAHRPLTASVLQTGEKLLWCMNSASPFLQETLMLIERQSCALEAHSEHLFSSILSAMDSLTEPSMQGDAGKQYW</sequence>
<comment type="caution">
    <text evidence="2">The sequence shown here is derived from an EMBL/GenBank/DDBJ whole genome shotgun (WGS) entry which is preliminary data.</text>
</comment>
<proteinExistence type="predicted"/>
<evidence type="ECO:0000256" key="1">
    <source>
        <dbReference type="SAM" id="MobiDB-lite"/>
    </source>
</evidence>
<organism evidence="2 3">
    <name type="scientific">Electrophorus voltai</name>
    <dbReference type="NCBI Taxonomy" id="2609070"/>
    <lineage>
        <taxon>Eukaryota</taxon>
        <taxon>Metazoa</taxon>
        <taxon>Chordata</taxon>
        <taxon>Craniata</taxon>
        <taxon>Vertebrata</taxon>
        <taxon>Euteleostomi</taxon>
        <taxon>Actinopterygii</taxon>
        <taxon>Neopterygii</taxon>
        <taxon>Teleostei</taxon>
        <taxon>Ostariophysi</taxon>
        <taxon>Gymnotiformes</taxon>
        <taxon>Gymnotoidei</taxon>
        <taxon>Gymnotidae</taxon>
        <taxon>Electrophorus</taxon>
    </lineage>
</organism>